<proteinExistence type="predicted"/>
<sequence length="166" mass="19256">MIAQFPYSYQVKCETCGGDKTRRPGCEAITIMPAFALIGPTDIGKTYGLRHLLPNNILIRHMDDVRHIKPHHQHVIFDDISYKFINTPETVIHLLDSDEATSLRILRGVVHIPPHVTKWFTHNDRDFIYPILSSDRQREAIDRRITIYEVNSRDDVRTAIIRSIRS</sequence>
<accession>A0A8A4XD84</accession>
<name>A0A8A4XD84_9VIRU</name>
<protein>
    <submittedName>
        <fullName evidence="1">Putative replication-associated protein</fullName>
    </submittedName>
</protein>
<reference evidence="1" key="1">
    <citation type="submission" date="2020-10" db="EMBL/GenBank/DDBJ databases">
        <title>CRESS DNA virus dark matter in the feces of wild birds.</title>
        <authorList>
            <person name="Yang S."/>
            <person name="Zhang W."/>
        </authorList>
    </citation>
    <scope>NUCLEOTIDE SEQUENCE</scope>
    <source>
        <strain evidence="1">Rfb93cir6</strain>
    </source>
</reference>
<evidence type="ECO:0000313" key="1">
    <source>
        <dbReference type="EMBL" id="QTE03570.1"/>
    </source>
</evidence>
<dbReference type="EMBL" id="MW182881">
    <property type="protein sequence ID" value="QTE03570.1"/>
    <property type="molecule type" value="Genomic_DNA"/>
</dbReference>
<organism evidence="1">
    <name type="scientific">Tarsiger cyanurus CRESS-DNA-virus sp</name>
    <dbReference type="NCBI Taxonomy" id="2815060"/>
    <lineage>
        <taxon>Viruses</taxon>
        <taxon>Monodnaviria</taxon>
        <taxon>Shotokuvirae</taxon>
        <taxon>Cressdnaviricota</taxon>
    </lineage>
</organism>